<dbReference type="Proteomes" id="UP000440578">
    <property type="component" value="Unassembled WGS sequence"/>
</dbReference>
<evidence type="ECO:0000313" key="2">
    <source>
        <dbReference type="EMBL" id="KAF0292548.1"/>
    </source>
</evidence>
<feature type="region of interest" description="Disordered" evidence="1">
    <location>
        <begin position="82"/>
        <end position="109"/>
    </location>
</feature>
<comment type="caution">
    <text evidence="2">The sequence shown here is derived from an EMBL/GenBank/DDBJ whole genome shotgun (WGS) entry which is preliminary data.</text>
</comment>
<feature type="compositionally biased region" description="Basic and acidic residues" evidence="1">
    <location>
        <begin position="15"/>
        <end position="35"/>
    </location>
</feature>
<sequence>MQEWERKRSGGPCRVAEEHEARPERRSRKEEVERQRKVTQWEIAKALAGKSQQNVEQLQKHLPSEFNKKYEEWRLKMKMAEVKAGHGAPTQGQVSPGSQKRRAAELRRQTRTKDLQWLERELQKVSYGIESLLNALERVRDAMRRPKEDKEDKVTIKTAEGEFRFEGINKNFTKKLYEWEERRGKRK</sequence>
<feature type="region of interest" description="Disordered" evidence="1">
    <location>
        <begin position="1"/>
        <end position="35"/>
    </location>
</feature>
<evidence type="ECO:0000313" key="3">
    <source>
        <dbReference type="Proteomes" id="UP000440578"/>
    </source>
</evidence>
<dbReference type="EMBL" id="VIIS01001805">
    <property type="protein sequence ID" value="KAF0292548.1"/>
    <property type="molecule type" value="Genomic_DNA"/>
</dbReference>
<dbReference type="OrthoDB" id="6376173at2759"/>
<protein>
    <submittedName>
        <fullName evidence="2">Uncharacterized protein</fullName>
    </submittedName>
</protein>
<accession>A0A6A4VQZ5</accession>
<evidence type="ECO:0000256" key="1">
    <source>
        <dbReference type="SAM" id="MobiDB-lite"/>
    </source>
</evidence>
<dbReference type="AlphaFoldDB" id="A0A6A4VQZ5"/>
<proteinExistence type="predicted"/>
<name>A0A6A4VQZ5_AMPAM</name>
<keyword evidence="3" id="KW-1185">Reference proteome</keyword>
<organism evidence="2 3">
    <name type="scientific">Amphibalanus amphitrite</name>
    <name type="common">Striped barnacle</name>
    <name type="synonym">Balanus amphitrite</name>
    <dbReference type="NCBI Taxonomy" id="1232801"/>
    <lineage>
        <taxon>Eukaryota</taxon>
        <taxon>Metazoa</taxon>
        <taxon>Ecdysozoa</taxon>
        <taxon>Arthropoda</taxon>
        <taxon>Crustacea</taxon>
        <taxon>Multicrustacea</taxon>
        <taxon>Cirripedia</taxon>
        <taxon>Thoracica</taxon>
        <taxon>Thoracicalcarea</taxon>
        <taxon>Balanomorpha</taxon>
        <taxon>Balanoidea</taxon>
        <taxon>Balanidae</taxon>
        <taxon>Amphibalaninae</taxon>
        <taxon>Amphibalanus</taxon>
    </lineage>
</organism>
<reference evidence="2 3" key="1">
    <citation type="submission" date="2019-07" db="EMBL/GenBank/DDBJ databases">
        <title>Draft genome assembly of a fouling barnacle, Amphibalanus amphitrite (Darwin, 1854): The first reference genome for Thecostraca.</title>
        <authorList>
            <person name="Kim W."/>
        </authorList>
    </citation>
    <scope>NUCLEOTIDE SEQUENCE [LARGE SCALE GENOMIC DNA]</scope>
    <source>
        <strain evidence="2">SNU_AA5</strain>
        <tissue evidence="2">Soma without cirri and trophi</tissue>
    </source>
</reference>
<gene>
    <name evidence="2" type="ORF">FJT64_009489</name>
</gene>